<organism evidence="1 2">
    <name type="scientific">Peptoclostridium litorale DSM 5388</name>
    <dbReference type="NCBI Taxonomy" id="1121324"/>
    <lineage>
        <taxon>Bacteria</taxon>
        <taxon>Bacillati</taxon>
        <taxon>Bacillota</taxon>
        <taxon>Clostridia</taxon>
        <taxon>Peptostreptococcales</taxon>
        <taxon>Peptoclostridiaceae</taxon>
        <taxon>Peptoclostridium</taxon>
    </lineage>
</organism>
<proteinExistence type="predicted"/>
<sequence>MDDKIFIEVEKESLGKFKTLCRHMGKSTHEVVTEYIDHVVEQNPIIFISKDEDNDEKKELVIKIDSEKAEKLRDYCKRKNITVQMLLENFIQNQVGSMDIA</sequence>
<evidence type="ECO:0000313" key="2">
    <source>
        <dbReference type="Proteomes" id="UP000027946"/>
    </source>
</evidence>
<accession>A0A069R9P5</accession>
<dbReference type="EMBL" id="JJMM01000026">
    <property type="protein sequence ID" value="KDR93789.1"/>
    <property type="molecule type" value="Genomic_DNA"/>
</dbReference>
<dbReference type="Proteomes" id="UP000027946">
    <property type="component" value="Unassembled WGS sequence"/>
</dbReference>
<dbReference type="AlphaFoldDB" id="A0A069R9P5"/>
<reference evidence="1 2" key="1">
    <citation type="submission" date="2014-03" db="EMBL/GenBank/DDBJ databases">
        <title>Genome sequence of Clostridium litorale W6, DSM 5388.</title>
        <authorList>
            <person name="Poehlein A."/>
            <person name="Jagirdar A."/>
            <person name="Khonsari B."/>
            <person name="Chibani C.M."/>
            <person name="Gutierrez Gutierrez D.A."/>
            <person name="Davydova E."/>
            <person name="Alghaithi H.S."/>
            <person name="Nair K.P."/>
            <person name="Dhamotharan K."/>
            <person name="Chandran L."/>
            <person name="G W."/>
            <person name="Daniel R."/>
        </authorList>
    </citation>
    <scope>NUCLEOTIDE SEQUENCE [LARGE SCALE GENOMIC DNA]</scope>
    <source>
        <strain evidence="1 2">W6</strain>
    </source>
</reference>
<gene>
    <name evidence="1" type="ORF">CLIT_23c00610</name>
</gene>
<dbReference type="RefSeq" id="WP_038267590.1">
    <property type="nucleotide sequence ID" value="NZ_FSRH01000004.1"/>
</dbReference>
<protein>
    <submittedName>
        <fullName evidence="1">Uncharacterized protein</fullName>
    </submittedName>
</protein>
<comment type="caution">
    <text evidence="1">The sequence shown here is derived from an EMBL/GenBank/DDBJ whole genome shotgun (WGS) entry which is preliminary data.</text>
</comment>
<evidence type="ECO:0000313" key="1">
    <source>
        <dbReference type="EMBL" id="KDR93789.1"/>
    </source>
</evidence>
<name>A0A069R9P5_PEPLI</name>
<keyword evidence="2" id="KW-1185">Reference proteome</keyword>
<dbReference type="eggNOG" id="ENOG502ZN6E">
    <property type="taxonomic scope" value="Bacteria"/>
</dbReference>